<evidence type="ECO:0000313" key="2">
    <source>
        <dbReference type="EMBL" id="TMM57865.1"/>
    </source>
</evidence>
<dbReference type="OrthoDB" id="1438523at2"/>
<organism evidence="2 3">
    <name type="scientific">Maribacter algarum</name>
    <name type="common">ex Zhang et al. 2020</name>
    <dbReference type="NCBI Taxonomy" id="2578118"/>
    <lineage>
        <taxon>Bacteria</taxon>
        <taxon>Pseudomonadati</taxon>
        <taxon>Bacteroidota</taxon>
        <taxon>Flavobacteriia</taxon>
        <taxon>Flavobacteriales</taxon>
        <taxon>Flavobacteriaceae</taxon>
        <taxon>Maribacter</taxon>
    </lineage>
</organism>
<comment type="caution">
    <text evidence="2">The sequence shown here is derived from an EMBL/GenBank/DDBJ whole genome shotgun (WGS) entry which is preliminary data.</text>
</comment>
<dbReference type="SUPFAM" id="SSF55811">
    <property type="entry name" value="Nudix"/>
    <property type="match status" value="1"/>
</dbReference>
<accession>A0A5S3PS77</accession>
<gene>
    <name evidence="2" type="ORF">FEE95_00070</name>
</gene>
<proteinExistence type="predicted"/>
<dbReference type="InterPro" id="IPR000086">
    <property type="entry name" value="NUDIX_hydrolase_dom"/>
</dbReference>
<sequence>MKVIHKTRLLAVNGKQLLVIEKIGKKKKFTLPGGIQKKKETLIESLVRETAEEIGLIVNPKHAIHMTSTSLKGKAAITKHHYVLPMKNNDFCVIETEKFKDVYWTHWKEALDYLDKEDRNAVKKYFKHLKKKTKTIV</sequence>
<dbReference type="Gene3D" id="3.90.79.10">
    <property type="entry name" value="Nucleoside Triphosphate Pyrophosphohydrolase"/>
    <property type="match status" value="1"/>
</dbReference>
<dbReference type="EMBL" id="VATY01000001">
    <property type="protein sequence ID" value="TMM57865.1"/>
    <property type="molecule type" value="Genomic_DNA"/>
</dbReference>
<dbReference type="RefSeq" id="WP_138655797.1">
    <property type="nucleotide sequence ID" value="NZ_VATY01000001.1"/>
</dbReference>
<protein>
    <submittedName>
        <fullName evidence="2">NUDIX domain-containing protein</fullName>
    </submittedName>
</protein>
<name>A0A5S3PS77_9FLAO</name>
<dbReference type="Pfam" id="PF00293">
    <property type="entry name" value="NUDIX"/>
    <property type="match status" value="1"/>
</dbReference>
<dbReference type="Proteomes" id="UP000310314">
    <property type="component" value="Unassembled WGS sequence"/>
</dbReference>
<dbReference type="PROSITE" id="PS51462">
    <property type="entry name" value="NUDIX"/>
    <property type="match status" value="1"/>
</dbReference>
<reference evidence="2 3" key="1">
    <citation type="submission" date="2019-05" db="EMBL/GenBank/DDBJ databases">
        <authorList>
            <person name="Zhang J.-Y."/>
            <person name="Feg X."/>
            <person name="Du Z.-J."/>
        </authorList>
    </citation>
    <scope>NUCLEOTIDE SEQUENCE [LARGE SCALE GENOMIC DNA]</scope>
    <source>
        <strain evidence="2 3">RZ26</strain>
    </source>
</reference>
<keyword evidence="3" id="KW-1185">Reference proteome</keyword>
<dbReference type="PANTHER" id="PTHR43736:SF1">
    <property type="entry name" value="DIHYDRONEOPTERIN TRIPHOSPHATE DIPHOSPHATASE"/>
    <property type="match status" value="1"/>
</dbReference>
<dbReference type="AlphaFoldDB" id="A0A5S3PS77"/>
<evidence type="ECO:0000313" key="3">
    <source>
        <dbReference type="Proteomes" id="UP000310314"/>
    </source>
</evidence>
<evidence type="ECO:0000259" key="1">
    <source>
        <dbReference type="PROSITE" id="PS51462"/>
    </source>
</evidence>
<feature type="domain" description="Nudix hydrolase" evidence="1">
    <location>
        <begin position="1"/>
        <end position="127"/>
    </location>
</feature>
<dbReference type="InterPro" id="IPR015797">
    <property type="entry name" value="NUDIX_hydrolase-like_dom_sf"/>
</dbReference>
<dbReference type="PANTHER" id="PTHR43736">
    <property type="entry name" value="ADP-RIBOSE PYROPHOSPHATASE"/>
    <property type="match status" value="1"/>
</dbReference>